<dbReference type="Pfam" id="PF01522">
    <property type="entry name" value="Polysacc_deac_1"/>
    <property type="match status" value="1"/>
</dbReference>
<evidence type="ECO:0000256" key="2">
    <source>
        <dbReference type="ARBA" id="ARBA00022729"/>
    </source>
</evidence>
<dbReference type="Gene3D" id="3.20.20.370">
    <property type="entry name" value="Glycoside hydrolase/deacetylase"/>
    <property type="match status" value="1"/>
</dbReference>
<dbReference type="PANTHER" id="PTHR34216:SF3">
    <property type="entry name" value="POLY-BETA-1,6-N-ACETYL-D-GLUCOSAMINE N-DEACETYLASE"/>
    <property type="match status" value="1"/>
</dbReference>
<evidence type="ECO:0000259" key="3">
    <source>
        <dbReference type="Pfam" id="PF01522"/>
    </source>
</evidence>
<gene>
    <name evidence="4" type="ORF">DI564_05470</name>
</gene>
<evidence type="ECO:0000256" key="1">
    <source>
        <dbReference type="ARBA" id="ARBA00004613"/>
    </source>
</evidence>
<reference evidence="4 5" key="1">
    <citation type="submission" date="2017-08" db="EMBL/GenBank/DDBJ databases">
        <title>Infants hospitalized years apart are colonized by the same room-sourced microbial strains.</title>
        <authorList>
            <person name="Brooks B."/>
            <person name="Olm M.R."/>
            <person name="Firek B.A."/>
            <person name="Baker R."/>
            <person name="Thomas B.C."/>
            <person name="Morowitz M.J."/>
            <person name="Banfield J.F."/>
        </authorList>
    </citation>
    <scope>NUCLEOTIDE SEQUENCE [LARGE SCALE GENOMIC DNA]</scope>
    <source>
        <strain evidence="4">S2_005_003_R2_42</strain>
    </source>
</reference>
<organism evidence="4 5">
    <name type="scientific">Rhodanobacter denitrificans</name>
    <dbReference type="NCBI Taxonomy" id="666685"/>
    <lineage>
        <taxon>Bacteria</taxon>
        <taxon>Pseudomonadati</taxon>
        <taxon>Pseudomonadota</taxon>
        <taxon>Gammaproteobacteria</taxon>
        <taxon>Lysobacterales</taxon>
        <taxon>Rhodanobacteraceae</taxon>
        <taxon>Rhodanobacter</taxon>
    </lineage>
</organism>
<dbReference type="GO" id="GO:0016810">
    <property type="term" value="F:hydrolase activity, acting on carbon-nitrogen (but not peptide) bonds"/>
    <property type="evidence" value="ECO:0007669"/>
    <property type="project" value="InterPro"/>
</dbReference>
<dbReference type="InterPro" id="IPR002509">
    <property type="entry name" value="NODB_dom"/>
</dbReference>
<dbReference type="InterPro" id="IPR011330">
    <property type="entry name" value="Glyco_hydro/deAcase_b/a-brl"/>
</dbReference>
<keyword evidence="2" id="KW-0732">Signal</keyword>
<proteinExistence type="predicted"/>
<dbReference type="Proteomes" id="UP000249046">
    <property type="component" value="Unassembled WGS sequence"/>
</dbReference>
<dbReference type="EMBL" id="QFPO01000003">
    <property type="protein sequence ID" value="PZQ18735.1"/>
    <property type="molecule type" value="Genomic_DNA"/>
</dbReference>
<dbReference type="AlphaFoldDB" id="A0A2W5KVB6"/>
<comment type="caution">
    <text evidence="4">The sequence shown here is derived from an EMBL/GenBank/DDBJ whole genome shotgun (WGS) entry which is preliminary data.</text>
</comment>
<evidence type="ECO:0000313" key="4">
    <source>
        <dbReference type="EMBL" id="PZQ18735.1"/>
    </source>
</evidence>
<dbReference type="PANTHER" id="PTHR34216">
    <property type="match status" value="1"/>
</dbReference>
<comment type="subcellular location">
    <subcellularLocation>
        <location evidence="1">Secreted</location>
    </subcellularLocation>
</comment>
<name>A0A2W5KVB6_9GAMM</name>
<sequence length="276" mass="31010">MHVPVLTYHAVNIAGNDYASNDHVAFAEDLRLIDDLGLRVIPLQWVVDQLLGRAQRDLSRCVALSCDDGPILDFHDVVHPVHGAQRSLFNCMADFVAERGPERQPQLHLTAFVIASPEARRHIDRGALFGLDWMHEDWWPLAQRSGRVAIENHSWDHNHADVPGPGADGMPRGSFLAVDNRARADAEIAEAGRYIDARLAPHHRTRLFCYPFGHIPNYVHREYLPRHGETHGVEAAVGDGARPVTVDADRWNLPRYVCGWHWRSPEALRAILAEAA</sequence>
<dbReference type="SUPFAM" id="SSF88713">
    <property type="entry name" value="Glycoside hydrolase/deacetylase"/>
    <property type="match status" value="1"/>
</dbReference>
<accession>A0A2W5KVB6</accession>
<dbReference type="GO" id="GO:0005975">
    <property type="term" value="P:carbohydrate metabolic process"/>
    <property type="evidence" value="ECO:0007669"/>
    <property type="project" value="InterPro"/>
</dbReference>
<dbReference type="InterPro" id="IPR051398">
    <property type="entry name" value="Polysacch_Deacetylase"/>
</dbReference>
<dbReference type="GO" id="GO:0005576">
    <property type="term" value="C:extracellular region"/>
    <property type="evidence" value="ECO:0007669"/>
    <property type="project" value="UniProtKB-SubCell"/>
</dbReference>
<evidence type="ECO:0000313" key="5">
    <source>
        <dbReference type="Proteomes" id="UP000249046"/>
    </source>
</evidence>
<feature type="domain" description="NodB homology" evidence="3">
    <location>
        <begin position="106"/>
        <end position="221"/>
    </location>
</feature>
<protein>
    <recommendedName>
        <fullName evidence="3">NodB homology domain-containing protein</fullName>
    </recommendedName>
</protein>